<evidence type="ECO:0000313" key="4">
    <source>
        <dbReference type="Proteomes" id="UP000557772"/>
    </source>
</evidence>
<dbReference type="AlphaFoldDB" id="A0A849AEB9"/>
<accession>A0A849AEB9</accession>
<organism evidence="3 4">
    <name type="scientific">Flexivirga aerilata</name>
    <dbReference type="NCBI Taxonomy" id="1656889"/>
    <lineage>
        <taxon>Bacteria</taxon>
        <taxon>Bacillati</taxon>
        <taxon>Actinomycetota</taxon>
        <taxon>Actinomycetes</taxon>
        <taxon>Micrococcales</taxon>
        <taxon>Dermacoccaceae</taxon>
        <taxon>Flexivirga</taxon>
    </lineage>
</organism>
<keyword evidence="4" id="KW-1185">Reference proteome</keyword>
<dbReference type="EMBL" id="JABENB010000001">
    <property type="protein sequence ID" value="NNG37916.1"/>
    <property type="molecule type" value="Genomic_DNA"/>
</dbReference>
<comment type="similarity">
    <text evidence="1">Belongs to the UPF0312 family.</text>
</comment>
<dbReference type="Proteomes" id="UP000557772">
    <property type="component" value="Unassembled WGS sequence"/>
</dbReference>
<gene>
    <name evidence="3" type="ORF">HJ588_01320</name>
</gene>
<dbReference type="PANTHER" id="PTHR34406">
    <property type="entry name" value="PROTEIN YCEI"/>
    <property type="match status" value="1"/>
</dbReference>
<dbReference type="Gene3D" id="2.40.128.110">
    <property type="entry name" value="Lipid/polyisoprenoid-binding, YceI-like"/>
    <property type="match status" value="1"/>
</dbReference>
<protein>
    <submittedName>
        <fullName evidence="3">YceI family protein</fullName>
    </submittedName>
</protein>
<comment type="caution">
    <text evidence="3">The sequence shown here is derived from an EMBL/GenBank/DDBJ whole genome shotgun (WGS) entry which is preliminary data.</text>
</comment>
<evidence type="ECO:0000259" key="2">
    <source>
        <dbReference type="SMART" id="SM00867"/>
    </source>
</evidence>
<dbReference type="InterPro" id="IPR036761">
    <property type="entry name" value="TTHA0802/YceI-like_sf"/>
</dbReference>
<proteinExistence type="inferred from homology"/>
<evidence type="ECO:0000256" key="1">
    <source>
        <dbReference type="ARBA" id="ARBA00008812"/>
    </source>
</evidence>
<reference evidence="3 4" key="1">
    <citation type="submission" date="2020-05" db="EMBL/GenBank/DDBJ databases">
        <title>Flexivirga sp. ID2601S isolated from air conditioner.</title>
        <authorList>
            <person name="Kim D.H."/>
        </authorList>
    </citation>
    <scope>NUCLEOTIDE SEQUENCE [LARGE SCALE GENOMIC DNA]</scope>
    <source>
        <strain evidence="3 4">ID2601S</strain>
    </source>
</reference>
<dbReference type="SMART" id="SM00867">
    <property type="entry name" value="YceI"/>
    <property type="match status" value="1"/>
</dbReference>
<dbReference type="SUPFAM" id="SSF101874">
    <property type="entry name" value="YceI-like"/>
    <property type="match status" value="1"/>
</dbReference>
<name>A0A849AEB9_9MICO</name>
<evidence type="ECO:0000313" key="3">
    <source>
        <dbReference type="EMBL" id="NNG37916.1"/>
    </source>
</evidence>
<sequence length="176" mass="18947">MTTLQNLTPGTWNVDPAHSQVGFSVRHLMVSKVRGKFEDFTSTLTVGESLEESSVEATVQMASINTGVADRDNHLRTNDFFEVDKFPTMTFKSTGITSSTLTGDLTIKGVTHPVSFEVDFGGVGGDPWGGTRAGFEATTEINRKEFGVTIDMPLEGGGAVVGDKVKIILELEFVKA</sequence>
<dbReference type="InterPro" id="IPR007372">
    <property type="entry name" value="Lipid/polyisoprenoid-bd_YceI"/>
</dbReference>
<feature type="domain" description="Lipid/polyisoprenoid-binding YceI-like" evidence="2">
    <location>
        <begin position="11"/>
        <end position="174"/>
    </location>
</feature>
<dbReference type="PANTHER" id="PTHR34406:SF1">
    <property type="entry name" value="PROTEIN YCEI"/>
    <property type="match status" value="1"/>
</dbReference>
<dbReference type="Pfam" id="PF04264">
    <property type="entry name" value="YceI"/>
    <property type="match status" value="1"/>
</dbReference>
<dbReference type="RefSeq" id="WP_171151225.1">
    <property type="nucleotide sequence ID" value="NZ_JABENB010000001.1"/>
</dbReference>